<comment type="similarity">
    <text evidence="1">Belongs to the peptidase M16 family.</text>
</comment>
<keyword evidence="4" id="KW-0862">Zinc</keyword>
<keyword evidence="2" id="KW-0645">Protease</keyword>
<comment type="caution">
    <text evidence="8">The sequence shown here is derived from an EMBL/GenBank/DDBJ whole genome shotgun (WGS) entry which is preliminary data.</text>
</comment>
<feature type="domain" description="Peptidase M16 N-terminal" evidence="6">
    <location>
        <begin position="61"/>
        <end position="169"/>
    </location>
</feature>
<protein>
    <submittedName>
        <fullName evidence="8">Zn-dependent peptidase</fullName>
    </submittedName>
</protein>
<reference evidence="8 9" key="1">
    <citation type="journal article" date="2015" name="Genome Announc.">
        <title>Expanding the biotechnology potential of lactobacilli through comparative genomics of 213 strains and associated genera.</title>
        <authorList>
            <person name="Sun Z."/>
            <person name="Harris H.M."/>
            <person name="McCann A."/>
            <person name="Guo C."/>
            <person name="Argimon S."/>
            <person name="Zhang W."/>
            <person name="Yang X."/>
            <person name="Jeffery I.B."/>
            <person name="Cooney J.C."/>
            <person name="Kagawa T.F."/>
            <person name="Liu W."/>
            <person name="Song Y."/>
            <person name="Salvetti E."/>
            <person name="Wrobel A."/>
            <person name="Rasinkangas P."/>
            <person name="Parkhill J."/>
            <person name="Rea M.C."/>
            <person name="O'Sullivan O."/>
            <person name="Ritari J."/>
            <person name="Douillard F.P."/>
            <person name="Paul Ross R."/>
            <person name="Yang R."/>
            <person name="Briner A.E."/>
            <person name="Felis G.E."/>
            <person name="de Vos W.M."/>
            <person name="Barrangou R."/>
            <person name="Klaenhammer T.R."/>
            <person name="Caufield P.W."/>
            <person name="Cui Y."/>
            <person name="Zhang H."/>
            <person name="O'Toole P.W."/>
        </authorList>
    </citation>
    <scope>NUCLEOTIDE SEQUENCE [LARGE SCALE GENOMIC DNA]</scope>
    <source>
        <strain evidence="8 9">DSM 23026</strain>
    </source>
</reference>
<evidence type="ECO:0000259" key="6">
    <source>
        <dbReference type="Pfam" id="PF00675"/>
    </source>
</evidence>
<keyword evidence="3" id="KW-0378">Hydrolase</keyword>
<dbReference type="AlphaFoldDB" id="A0A0R2NHK7"/>
<evidence type="ECO:0000313" key="8">
    <source>
        <dbReference type="EMBL" id="KRO25285.1"/>
    </source>
</evidence>
<dbReference type="GO" id="GO:0008237">
    <property type="term" value="F:metallopeptidase activity"/>
    <property type="evidence" value="ECO:0007669"/>
    <property type="project" value="UniProtKB-KW"/>
</dbReference>
<dbReference type="GO" id="GO:0046872">
    <property type="term" value="F:metal ion binding"/>
    <property type="evidence" value="ECO:0007669"/>
    <property type="project" value="InterPro"/>
</dbReference>
<dbReference type="PANTHER" id="PTHR43690:SF17">
    <property type="entry name" value="PROTEIN YHJJ"/>
    <property type="match status" value="1"/>
</dbReference>
<feature type="domain" description="Peptidase M16 C-terminal" evidence="7">
    <location>
        <begin position="180"/>
        <end position="362"/>
    </location>
</feature>
<dbReference type="Pfam" id="PF05193">
    <property type="entry name" value="Peptidase_M16_C"/>
    <property type="match status" value="1"/>
</dbReference>
<evidence type="ECO:0000256" key="5">
    <source>
        <dbReference type="ARBA" id="ARBA00023049"/>
    </source>
</evidence>
<evidence type="ECO:0000313" key="9">
    <source>
        <dbReference type="Proteomes" id="UP000051249"/>
    </source>
</evidence>
<accession>A0A0R2NHK7</accession>
<dbReference type="PANTHER" id="PTHR43690">
    <property type="entry name" value="NARDILYSIN"/>
    <property type="match status" value="1"/>
</dbReference>
<evidence type="ECO:0000256" key="2">
    <source>
        <dbReference type="ARBA" id="ARBA00022670"/>
    </source>
</evidence>
<evidence type="ECO:0000256" key="1">
    <source>
        <dbReference type="ARBA" id="ARBA00007261"/>
    </source>
</evidence>
<dbReference type="GO" id="GO:0006508">
    <property type="term" value="P:proteolysis"/>
    <property type="evidence" value="ECO:0007669"/>
    <property type="project" value="UniProtKB-KW"/>
</dbReference>
<dbReference type="Pfam" id="PF00675">
    <property type="entry name" value="Peptidase_M16"/>
    <property type="match status" value="1"/>
</dbReference>
<keyword evidence="9" id="KW-1185">Reference proteome</keyword>
<dbReference type="InterPro" id="IPR011249">
    <property type="entry name" value="Metalloenz_LuxS/M16"/>
</dbReference>
<dbReference type="RefSeq" id="WP_057799201.1">
    <property type="nucleotide sequence ID" value="NZ_BJZZ01000012.1"/>
</dbReference>
<proteinExistence type="inferred from homology"/>
<evidence type="ECO:0000256" key="3">
    <source>
        <dbReference type="ARBA" id="ARBA00022801"/>
    </source>
</evidence>
<dbReference type="OrthoDB" id="9811314at2"/>
<dbReference type="EMBL" id="JQCQ01000013">
    <property type="protein sequence ID" value="KRO25285.1"/>
    <property type="molecule type" value="Genomic_DNA"/>
</dbReference>
<sequence length="435" mass="49369">MKTKAYKNYDEELFTEVLDNGLTVNLLPKAGYHKTYAVFTTNFGSLDNQIKVDGQTVTIPAGTAHFLEHKMFEKEDYDAFDLFSKNGADANAFTSYSRTSYLFSTTVNLKENLNNLLDFVQRPYFSAKSVAKEQGIIGQEIKMYNDDPDWQSYMGILKNLFPNHAMSQDIAGSVDSISEITPEVLYQIHELAYRPSNMNLFVVGGFDVQEVLDWLKDNQNKKHFEKKVVELSNNQNDNLQSDGADIIREALQVGMVQRPKVMIGLRGLKPLPAKGIARLKYIMELDLALYLLLSSSSQSYLELYDKGILDDTFGYELNAERDIYYLTISGDTNNPDDFKQKIEQVLKNGVDQLKDQAPEFELAQKEMIGRSITKMNSIEAIANSFEGEWYGNSTVFDEADLYQTIKFEDVQKAFADFISGNVISTFQTNSRGDQK</sequence>
<evidence type="ECO:0000259" key="7">
    <source>
        <dbReference type="Pfam" id="PF05193"/>
    </source>
</evidence>
<dbReference type="SUPFAM" id="SSF63411">
    <property type="entry name" value="LuxS/MPP-like metallohydrolase"/>
    <property type="match status" value="2"/>
</dbReference>
<dbReference type="NCBIfam" id="NF047421">
    <property type="entry name" value="YfmH_fam"/>
    <property type="match status" value="1"/>
</dbReference>
<gene>
    <name evidence="8" type="ORF">IV88_GL000321</name>
</gene>
<dbReference type="InterPro" id="IPR007863">
    <property type="entry name" value="Peptidase_M16_C"/>
</dbReference>
<dbReference type="Proteomes" id="UP000051249">
    <property type="component" value="Unassembled WGS sequence"/>
</dbReference>
<dbReference type="PATRIC" id="fig|480391.4.peg.325"/>
<dbReference type="InterPro" id="IPR050626">
    <property type="entry name" value="Peptidase_M16"/>
</dbReference>
<evidence type="ECO:0000256" key="4">
    <source>
        <dbReference type="ARBA" id="ARBA00022833"/>
    </source>
</evidence>
<keyword evidence="5" id="KW-0482">Metalloprotease</keyword>
<name>A0A0R2NHK7_9LACO</name>
<organism evidence="8 9">
    <name type="scientific">Pediococcus argentinicus</name>
    <dbReference type="NCBI Taxonomy" id="480391"/>
    <lineage>
        <taxon>Bacteria</taxon>
        <taxon>Bacillati</taxon>
        <taxon>Bacillota</taxon>
        <taxon>Bacilli</taxon>
        <taxon>Lactobacillales</taxon>
        <taxon>Lactobacillaceae</taxon>
        <taxon>Pediococcus</taxon>
    </lineage>
</organism>
<dbReference type="Gene3D" id="3.30.830.10">
    <property type="entry name" value="Metalloenzyme, LuxS/M16 peptidase-like"/>
    <property type="match status" value="2"/>
</dbReference>
<dbReference type="InterPro" id="IPR011765">
    <property type="entry name" value="Pept_M16_N"/>
</dbReference>